<evidence type="ECO:0000256" key="2">
    <source>
        <dbReference type="SAM" id="SignalP"/>
    </source>
</evidence>
<feature type="chain" id="PRO_5021842917" evidence="2">
    <location>
        <begin position="31"/>
        <end position="362"/>
    </location>
</feature>
<organism evidence="4 5">
    <name type="scientific">Lignipirellula cremea</name>
    <dbReference type="NCBI Taxonomy" id="2528010"/>
    <lineage>
        <taxon>Bacteria</taxon>
        <taxon>Pseudomonadati</taxon>
        <taxon>Planctomycetota</taxon>
        <taxon>Planctomycetia</taxon>
        <taxon>Pirellulales</taxon>
        <taxon>Pirellulaceae</taxon>
        <taxon>Lignipirellula</taxon>
    </lineage>
</organism>
<dbReference type="Proteomes" id="UP000317648">
    <property type="component" value="Chromosome"/>
</dbReference>
<accession>A0A518DPB0</accession>
<dbReference type="SUPFAM" id="SSF63829">
    <property type="entry name" value="Calcium-dependent phosphotriesterase"/>
    <property type="match status" value="1"/>
</dbReference>
<keyword evidence="1 4" id="KW-0378">Hydrolase</keyword>
<evidence type="ECO:0000259" key="3">
    <source>
        <dbReference type="Pfam" id="PF08450"/>
    </source>
</evidence>
<keyword evidence="2" id="KW-0732">Signal</keyword>
<dbReference type="KEGG" id="lcre:Pla8534_14600"/>
<feature type="signal peptide" evidence="2">
    <location>
        <begin position="1"/>
        <end position="30"/>
    </location>
</feature>
<name>A0A518DPB0_9BACT</name>
<dbReference type="GO" id="GO:0004341">
    <property type="term" value="F:gluconolactonase activity"/>
    <property type="evidence" value="ECO:0007669"/>
    <property type="project" value="UniProtKB-EC"/>
</dbReference>
<keyword evidence="5" id="KW-1185">Reference proteome</keyword>
<feature type="domain" description="SMP-30/Gluconolactonase/LRE-like region" evidence="3">
    <location>
        <begin position="61"/>
        <end position="340"/>
    </location>
</feature>
<dbReference type="InterPro" id="IPR013658">
    <property type="entry name" value="SGL"/>
</dbReference>
<dbReference type="RefSeq" id="WP_145050777.1">
    <property type="nucleotide sequence ID" value="NZ_CP036433.1"/>
</dbReference>
<dbReference type="PANTHER" id="PTHR47572:SF4">
    <property type="entry name" value="LACTONASE DRP35"/>
    <property type="match status" value="1"/>
</dbReference>
<dbReference type="EMBL" id="CP036433">
    <property type="protein sequence ID" value="QDU93679.1"/>
    <property type="molecule type" value="Genomic_DNA"/>
</dbReference>
<dbReference type="Gene3D" id="2.120.10.30">
    <property type="entry name" value="TolB, C-terminal domain"/>
    <property type="match status" value="1"/>
</dbReference>
<sequence length="362" mass="39466" precursor="true">MRFCGWGKASLLAMVAGYGLTGLLPGAATASEPKAAHRAGSTYTLPVPADAQVQIEGSVAFTEGPAWHPDGQVYFTDITNNRIVRRDADLELRTFRQPSGRANGLAFDLEGRLLACEGGGEGGNRRVTRTAANGVISVLTDRFEGKRYNSPNDLTVDSLGRIYFTDPRYGDRTDIELKDASGQPIEGVYRIDPDGKVVRVITHEVDRPNGIAVSADSRYLFVADNVNSGQGYDAVDHRCLWRFELDKRGDIVADSRQLLFDWGTDRGPDGICLDSAGRIYAAAGFNVPSPPRETSKTYKAGVYVISPNGGLVDFIPVLEDMATNCTFGGDDLKTLFITAGHKLWSIRLDTPGYLPWLAKRDR</sequence>
<evidence type="ECO:0000313" key="4">
    <source>
        <dbReference type="EMBL" id="QDU93679.1"/>
    </source>
</evidence>
<reference evidence="4 5" key="1">
    <citation type="submission" date="2019-02" db="EMBL/GenBank/DDBJ databases">
        <title>Deep-cultivation of Planctomycetes and their phenomic and genomic characterization uncovers novel biology.</title>
        <authorList>
            <person name="Wiegand S."/>
            <person name="Jogler M."/>
            <person name="Boedeker C."/>
            <person name="Pinto D."/>
            <person name="Vollmers J."/>
            <person name="Rivas-Marin E."/>
            <person name="Kohn T."/>
            <person name="Peeters S.H."/>
            <person name="Heuer A."/>
            <person name="Rast P."/>
            <person name="Oberbeckmann S."/>
            <person name="Bunk B."/>
            <person name="Jeske O."/>
            <person name="Meyerdierks A."/>
            <person name="Storesund J.E."/>
            <person name="Kallscheuer N."/>
            <person name="Luecker S."/>
            <person name="Lage O.M."/>
            <person name="Pohl T."/>
            <person name="Merkel B.J."/>
            <person name="Hornburger P."/>
            <person name="Mueller R.-W."/>
            <person name="Bruemmer F."/>
            <person name="Labrenz M."/>
            <person name="Spormann A.M."/>
            <person name="Op den Camp H."/>
            <person name="Overmann J."/>
            <person name="Amann R."/>
            <person name="Jetten M.S.M."/>
            <person name="Mascher T."/>
            <person name="Medema M.H."/>
            <person name="Devos D.P."/>
            <person name="Kaster A.-K."/>
            <person name="Ovreas L."/>
            <person name="Rohde M."/>
            <person name="Galperin M.Y."/>
            <person name="Jogler C."/>
        </authorList>
    </citation>
    <scope>NUCLEOTIDE SEQUENCE [LARGE SCALE GENOMIC DNA]</scope>
    <source>
        <strain evidence="4 5">Pla85_3_4</strain>
    </source>
</reference>
<dbReference type="AlphaFoldDB" id="A0A518DPB0"/>
<dbReference type="Pfam" id="PF08450">
    <property type="entry name" value="SGL"/>
    <property type="match status" value="1"/>
</dbReference>
<dbReference type="EC" id="3.1.1.17" evidence="4"/>
<protein>
    <submittedName>
        <fullName evidence="4">Gluconolactonase</fullName>
        <ecNumber evidence="4">3.1.1.17</ecNumber>
    </submittedName>
</protein>
<gene>
    <name evidence="4" type="primary">gnl_3</name>
    <name evidence="4" type="ORF">Pla8534_14600</name>
</gene>
<dbReference type="PANTHER" id="PTHR47572">
    <property type="entry name" value="LIPOPROTEIN-RELATED"/>
    <property type="match status" value="1"/>
</dbReference>
<dbReference type="InterPro" id="IPR051262">
    <property type="entry name" value="SMP-30/CGR1_Lactonase"/>
</dbReference>
<proteinExistence type="predicted"/>
<evidence type="ECO:0000313" key="5">
    <source>
        <dbReference type="Proteomes" id="UP000317648"/>
    </source>
</evidence>
<evidence type="ECO:0000256" key="1">
    <source>
        <dbReference type="ARBA" id="ARBA00022801"/>
    </source>
</evidence>
<dbReference type="OrthoDB" id="272794at2"/>
<dbReference type="InterPro" id="IPR011042">
    <property type="entry name" value="6-blade_b-propeller_TolB-like"/>
</dbReference>